<gene>
    <name evidence="1" type="ORF">RPERSI_LOCUS4784</name>
</gene>
<evidence type="ECO:0000313" key="1">
    <source>
        <dbReference type="EMBL" id="CAG8571760.1"/>
    </source>
</evidence>
<name>A0ACA9M6U9_9GLOM</name>
<organism evidence="1 2">
    <name type="scientific">Racocetra persica</name>
    <dbReference type="NCBI Taxonomy" id="160502"/>
    <lineage>
        <taxon>Eukaryota</taxon>
        <taxon>Fungi</taxon>
        <taxon>Fungi incertae sedis</taxon>
        <taxon>Mucoromycota</taxon>
        <taxon>Glomeromycotina</taxon>
        <taxon>Glomeromycetes</taxon>
        <taxon>Diversisporales</taxon>
        <taxon>Gigasporaceae</taxon>
        <taxon>Racocetra</taxon>
    </lineage>
</organism>
<comment type="caution">
    <text evidence="1">The sequence shown here is derived from an EMBL/GenBank/DDBJ whole genome shotgun (WGS) entry which is preliminary data.</text>
</comment>
<sequence length="191" mass="22115">MVKTIEDKKEIVRSLISLIWEATDGKIKKIVFNNQSRSAAIFLSDDTEDTENLNVFGVVLIAEETYQKIINDLADMKGKDSIATKDVFNIKILMRHDVQTYYLENYQKNIKLVEDIEHLKNEIKNYEIVSIAINDGSEIQKNIFSKQSNYNFQCGNVFNNAERLNRNLCLKHKRLINKLKEPQKNNAVFGV</sequence>
<reference evidence="1" key="1">
    <citation type="submission" date="2021-06" db="EMBL/GenBank/DDBJ databases">
        <authorList>
            <person name="Kallberg Y."/>
            <person name="Tangrot J."/>
            <person name="Rosling A."/>
        </authorList>
    </citation>
    <scope>NUCLEOTIDE SEQUENCE</scope>
    <source>
        <strain evidence="1">MA461A</strain>
    </source>
</reference>
<keyword evidence="2" id="KW-1185">Reference proteome</keyword>
<dbReference type="EMBL" id="CAJVQC010006833">
    <property type="protein sequence ID" value="CAG8571760.1"/>
    <property type="molecule type" value="Genomic_DNA"/>
</dbReference>
<accession>A0ACA9M6U9</accession>
<dbReference type="Proteomes" id="UP000789920">
    <property type="component" value="Unassembled WGS sequence"/>
</dbReference>
<protein>
    <submittedName>
        <fullName evidence="1">4571_t:CDS:1</fullName>
    </submittedName>
</protein>
<feature type="non-terminal residue" evidence="1">
    <location>
        <position position="191"/>
    </location>
</feature>
<evidence type="ECO:0000313" key="2">
    <source>
        <dbReference type="Proteomes" id="UP000789920"/>
    </source>
</evidence>
<proteinExistence type="predicted"/>